<evidence type="ECO:0000256" key="2">
    <source>
        <dbReference type="ARBA" id="ARBA00022676"/>
    </source>
</evidence>
<comment type="caution">
    <text evidence="5">The sequence shown here is derived from an EMBL/GenBank/DDBJ whole genome shotgun (WGS) entry which is preliminary data.</text>
</comment>
<dbReference type="PANTHER" id="PTHR12526:SF640">
    <property type="entry name" value="COLANIC ACID BIOSYNTHESIS GLYCOSYLTRANSFERASE WCAL-RELATED"/>
    <property type="match status" value="1"/>
</dbReference>
<keyword evidence="3 5" id="KW-0808">Transferase</keyword>
<accession>A0A841ZM45</accession>
<keyword evidence="2" id="KW-0328">Glycosyltransferase</keyword>
<comment type="similarity">
    <text evidence="1">Belongs to the glycosyltransferase group 1 family. Glycosyltransferase 4 subfamily.</text>
</comment>
<dbReference type="PANTHER" id="PTHR12526">
    <property type="entry name" value="GLYCOSYLTRANSFERASE"/>
    <property type="match status" value="1"/>
</dbReference>
<evidence type="ECO:0000259" key="4">
    <source>
        <dbReference type="Pfam" id="PF00534"/>
    </source>
</evidence>
<gene>
    <name evidence="5" type="ORF">HB912_08825</name>
</gene>
<dbReference type="GO" id="GO:0016757">
    <property type="term" value="F:glycosyltransferase activity"/>
    <property type="evidence" value="ECO:0007669"/>
    <property type="project" value="UniProtKB-KW"/>
</dbReference>
<dbReference type="InterPro" id="IPR001296">
    <property type="entry name" value="Glyco_trans_1"/>
</dbReference>
<evidence type="ECO:0000313" key="6">
    <source>
        <dbReference type="Proteomes" id="UP000559885"/>
    </source>
</evidence>
<evidence type="ECO:0000256" key="1">
    <source>
        <dbReference type="ARBA" id="ARBA00009481"/>
    </source>
</evidence>
<reference evidence="5 6" key="1">
    <citation type="submission" date="2020-03" db="EMBL/GenBank/DDBJ databases">
        <title>Soil Listeria distribution.</title>
        <authorList>
            <person name="Liao J."/>
            <person name="Wiedmann M."/>
        </authorList>
    </citation>
    <scope>NUCLEOTIDE SEQUENCE [LARGE SCALE GENOMIC DNA]</scope>
    <source>
        <strain evidence="5 6">FSL L7-1507</strain>
    </source>
</reference>
<dbReference type="Pfam" id="PF00534">
    <property type="entry name" value="Glycos_transf_1"/>
    <property type="match status" value="1"/>
</dbReference>
<organism evidence="5 6">
    <name type="scientific">Listeria aquatica</name>
    <dbReference type="NCBI Taxonomy" id="1494960"/>
    <lineage>
        <taxon>Bacteria</taxon>
        <taxon>Bacillati</taxon>
        <taxon>Bacillota</taxon>
        <taxon>Bacilli</taxon>
        <taxon>Bacillales</taxon>
        <taxon>Listeriaceae</taxon>
        <taxon>Listeria</taxon>
    </lineage>
</organism>
<evidence type="ECO:0000256" key="3">
    <source>
        <dbReference type="ARBA" id="ARBA00022679"/>
    </source>
</evidence>
<dbReference type="EMBL" id="JAARRM010000003">
    <property type="protein sequence ID" value="MBC1521749.1"/>
    <property type="molecule type" value="Genomic_DNA"/>
</dbReference>
<dbReference type="SUPFAM" id="SSF53756">
    <property type="entry name" value="UDP-Glycosyltransferase/glycogen phosphorylase"/>
    <property type="match status" value="1"/>
</dbReference>
<dbReference type="Gene3D" id="3.40.50.2000">
    <property type="entry name" value="Glycogen Phosphorylase B"/>
    <property type="match status" value="2"/>
</dbReference>
<proteinExistence type="inferred from homology"/>
<evidence type="ECO:0000313" key="5">
    <source>
        <dbReference type="EMBL" id="MBC1521749.1"/>
    </source>
</evidence>
<dbReference type="Proteomes" id="UP000559885">
    <property type="component" value="Unassembled WGS sequence"/>
</dbReference>
<dbReference type="AlphaFoldDB" id="A0A841ZM45"/>
<protein>
    <submittedName>
        <fullName evidence="5">Glycosyltransferase</fullName>
    </submittedName>
</protein>
<name>A0A841ZM45_9LIST</name>
<sequence>MKVLFFISSFPKLSETFILNQITGLIDHGVDVEILAWNKAKNKKDHQSVLEYNLLSKTTFLDIPSKKGIRILKATILFMKLFFRNKKVALETLKWRKYGQMSSSLRLLYSAPYFLSRKQADAVVIHYGPNGNIANFYRKLGLLDERAMVFFHGQDITSFVKKWGKMVYNDLFASDIKLLPISSYFAEKLQNYGASRENIAVHHMGINTDEFNYQPSLKQNSLRFLTIGRLTEKKGMETVIHTMALLKSRLSVPFHLDILGDGELKKELLKLIDELQVNDVVTLHGAQTQTVVKETVEKATVVIQLSKKAQNGDMEGIPMVLMEAMSRGKMVISTYHSGIPELIKNGENGFLVPEDDPKEAANSIMTLLQLEQSEWNEMSLAARNTIVCDFNLETWNNSLLKKCKG</sequence>
<feature type="domain" description="Glycosyl transferase family 1" evidence="4">
    <location>
        <begin position="215"/>
        <end position="377"/>
    </location>
</feature>